<evidence type="ECO:0000313" key="4">
    <source>
        <dbReference type="EMBL" id="MBB6252864.1"/>
    </source>
</evidence>
<accession>A0A7X0B257</accession>
<organism evidence="4 5">
    <name type="scientific">Nitrospirillum iridis</name>
    <dbReference type="NCBI Taxonomy" id="765888"/>
    <lineage>
        <taxon>Bacteria</taxon>
        <taxon>Pseudomonadati</taxon>
        <taxon>Pseudomonadota</taxon>
        <taxon>Alphaproteobacteria</taxon>
        <taxon>Rhodospirillales</taxon>
        <taxon>Azospirillaceae</taxon>
        <taxon>Nitrospirillum</taxon>
    </lineage>
</organism>
<dbReference type="Gene3D" id="3.40.50.12780">
    <property type="entry name" value="N-terminal domain of ligase-like"/>
    <property type="match status" value="1"/>
</dbReference>
<dbReference type="InterPro" id="IPR042099">
    <property type="entry name" value="ANL_N_sf"/>
</dbReference>
<dbReference type="EMBL" id="JACIIZ010000009">
    <property type="protein sequence ID" value="MBB6252864.1"/>
    <property type="molecule type" value="Genomic_DNA"/>
</dbReference>
<reference evidence="4 5" key="1">
    <citation type="submission" date="2020-08" db="EMBL/GenBank/DDBJ databases">
        <title>Genomic Encyclopedia of Type Strains, Phase IV (KMG-IV): sequencing the most valuable type-strain genomes for metagenomic binning, comparative biology and taxonomic classification.</title>
        <authorList>
            <person name="Goeker M."/>
        </authorList>
    </citation>
    <scope>NUCLEOTIDE SEQUENCE [LARGE SCALE GENOMIC DNA]</scope>
    <source>
        <strain evidence="4 5">DSM 22198</strain>
    </source>
</reference>
<dbReference type="GO" id="GO:0006631">
    <property type="term" value="P:fatty acid metabolic process"/>
    <property type="evidence" value="ECO:0007669"/>
    <property type="project" value="TreeGrafter"/>
</dbReference>
<proteinExistence type="inferred from homology"/>
<comment type="similarity">
    <text evidence="1">Belongs to the ATP-dependent AMP-binding enzyme family.</text>
</comment>
<evidence type="ECO:0000256" key="1">
    <source>
        <dbReference type="ARBA" id="ARBA00006432"/>
    </source>
</evidence>
<dbReference type="RefSeq" id="WP_184802680.1">
    <property type="nucleotide sequence ID" value="NZ_JACIIZ010000009.1"/>
</dbReference>
<dbReference type="AlphaFoldDB" id="A0A7X0B257"/>
<feature type="domain" description="AMP-dependent synthetase/ligase" evidence="3">
    <location>
        <begin position="59"/>
        <end position="447"/>
    </location>
</feature>
<dbReference type="GO" id="GO:0031956">
    <property type="term" value="F:medium-chain fatty acid-CoA ligase activity"/>
    <property type="evidence" value="ECO:0007669"/>
    <property type="project" value="TreeGrafter"/>
</dbReference>
<protein>
    <submittedName>
        <fullName evidence="4">Feruloyl-CoA synthase</fullName>
        <ecNumber evidence="4">6.2.1.34</ecNumber>
    </submittedName>
</protein>
<dbReference type="EC" id="6.2.1.34" evidence="4"/>
<evidence type="ECO:0000313" key="5">
    <source>
        <dbReference type="Proteomes" id="UP000539175"/>
    </source>
</evidence>
<dbReference type="GO" id="GO:0050563">
    <property type="term" value="F:trans-feruloyl-CoA synthase activity"/>
    <property type="evidence" value="ECO:0007669"/>
    <property type="project" value="UniProtKB-EC"/>
</dbReference>
<evidence type="ECO:0000259" key="3">
    <source>
        <dbReference type="Pfam" id="PF00501"/>
    </source>
</evidence>
<evidence type="ECO:0000256" key="2">
    <source>
        <dbReference type="ARBA" id="ARBA00022598"/>
    </source>
</evidence>
<comment type="caution">
    <text evidence="4">The sequence shown here is derived from an EMBL/GenBank/DDBJ whole genome shotgun (WGS) entry which is preliminary data.</text>
</comment>
<keyword evidence="2 4" id="KW-0436">Ligase</keyword>
<dbReference type="Pfam" id="PF00501">
    <property type="entry name" value="AMP-binding"/>
    <property type="match status" value="1"/>
</dbReference>
<dbReference type="PANTHER" id="PTHR43201:SF5">
    <property type="entry name" value="MEDIUM-CHAIN ACYL-COA LIGASE ACSF2, MITOCHONDRIAL"/>
    <property type="match status" value="1"/>
</dbReference>
<dbReference type="Pfam" id="PF23562">
    <property type="entry name" value="AMP-binding_C_3"/>
    <property type="match status" value="1"/>
</dbReference>
<name>A0A7X0B257_9PROT</name>
<dbReference type="InterPro" id="IPR000873">
    <property type="entry name" value="AMP-dep_synth/lig_dom"/>
</dbReference>
<dbReference type="Proteomes" id="UP000539175">
    <property type="component" value="Unassembled WGS sequence"/>
</dbReference>
<gene>
    <name evidence="4" type="ORF">FHS74_003432</name>
</gene>
<dbReference type="SUPFAM" id="SSF56801">
    <property type="entry name" value="Acetyl-CoA synthetase-like"/>
    <property type="match status" value="1"/>
</dbReference>
<sequence>MTRAASPSHSPSSADAVRYRPVTVNPLPVDLRQDANGVWHLRCAEELGPYPRHLLERLEAVAAAHPDRTLVAQRGADGAWRRLSYAQMLADARAIGQALLDRGLSPERPVAILSGSSLDHLRLATGALYAGVPYCPVSVGYSLLSRDHQKLRLVMETVTPGLVFAADVPAFAAAIAATVPDDVEVVASTGTLADRTVTPLANLLSTVPTTVDAVYRGLPPETIAKFLFTSGSASTPKAVTTTQRMLCANQQMLLQSFPVFGEEPPVIVDWLPWNHTYGGSHNVGIALYNGGSYYIDDGKPTPQHLDETLRNLREISPTVHFNVPKGWEDLTAALETDADLRQSFYARMRMFFFGGAGLSQAAWDRLDRVTEAHCGARIPVFAGLGMTETSPSCLFTTGGFSLGTSAGALLQAGYVGLPAPGCRVKLVPVGDKLEARFAGPHVMPGYWRAAKQTAAAFDADGYYCTGDGLRWLDPARPDLGLVFDGRLTEDFKLSSGTFVNVGPLRAKVITEGAPYVQDVVITAPERDDLGLLIFPNLEACGALAGLPAGTAAAEILTTEPVRRQFQALVDRLAASGTGSATRVARALVLAEPPSLDKGEVTDKRSINQRVVLTQRAAVVEALYDGSAPGVYRPRPPS</sequence>
<keyword evidence="5" id="KW-1185">Reference proteome</keyword>
<dbReference type="PANTHER" id="PTHR43201">
    <property type="entry name" value="ACYL-COA SYNTHETASE"/>
    <property type="match status" value="1"/>
</dbReference>